<dbReference type="SUPFAM" id="SSF52047">
    <property type="entry name" value="RNI-like"/>
    <property type="match status" value="1"/>
</dbReference>
<sequence>MENTQGTINHSNLSSVVCQHALMKKFPVLPPELVHEILVYLKDDPSGSGTIDLIACSLVSITWYQQARLLLGENPFEPLTKARVPREYDLVRAVELLVESRRLGLDYCDRITELNISIDALTSDPSGSKPHGYIPEHAEAYRTVLRVAPKINVLCVDMTWYFNIYTSACLRKIYAFFDSIIPLCGRVTGLRFTRDTCIEIVEFMPRFIETFADRLVLFQTDLIYFNDPLLQQALRLCTQMRDVEFANTDINDLADVVPYWPHLRTFRGYHDPEIGDINVDSLVYKLAKFCMHLEEAVLVNDDLATCFDVTDTAMCFLLKHCPNLRHLAVAGHRLTDEFLHVAKTALPQLERLSIRGCPRIWGDVVAGKAWPELKELELEGCGSLEWKFVQGVIDGCPALKAVRLPGHFNEEMAQGFMMPLEFERGAAKEVGRRWWWCSDPLAYRHPVRGSAIWRRS</sequence>
<reference evidence="1 2" key="1">
    <citation type="journal article" date="2018" name="New Phytol.">
        <title>Phylogenomics of Endogonaceae and evolution of mycorrhizas within Mucoromycota.</title>
        <authorList>
            <person name="Chang Y."/>
            <person name="Desiro A."/>
            <person name="Na H."/>
            <person name="Sandor L."/>
            <person name="Lipzen A."/>
            <person name="Clum A."/>
            <person name="Barry K."/>
            <person name="Grigoriev I.V."/>
            <person name="Martin F.M."/>
            <person name="Stajich J.E."/>
            <person name="Smith M.E."/>
            <person name="Bonito G."/>
            <person name="Spatafora J.W."/>
        </authorList>
    </citation>
    <scope>NUCLEOTIDE SEQUENCE [LARGE SCALE GENOMIC DNA]</scope>
    <source>
        <strain evidence="1 2">GMNB39</strain>
    </source>
</reference>
<gene>
    <name evidence="1" type="ORF">BC936DRAFT_146323</name>
</gene>
<dbReference type="Gene3D" id="3.80.10.10">
    <property type="entry name" value="Ribonuclease Inhibitor"/>
    <property type="match status" value="1"/>
</dbReference>
<dbReference type="GO" id="GO:0019005">
    <property type="term" value="C:SCF ubiquitin ligase complex"/>
    <property type="evidence" value="ECO:0007669"/>
    <property type="project" value="TreeGrafter"/>
</dbReference>
<dbReference type="PANTHER" id="PTHR13318">
    <property type="entry name" value="PARTNER OF PAIRED, ISOFORM B-RELATED"/>
    <property type="match status" value="1"/>
</dbReference>
<comment type="caution">
    <text evidence="1">The sequence shown here is derived from an EMBL/GenBank/DDBJ whole genome shotgun (WGS) entry which is preliminary data.</text>
</comment>
<dbReference type="GO" id="GO:0031146">
    <property type="term" value="P:SCF-dependent proteasomal ubiquitin-dependent protein catabolic process"/>
    <property type="evidence" value="ECO:0007669"/>
    <property type="project" value="TreeGrafter"/>
</dbReference>
<proteinExistence type="predicted"/>
<protein>
    <recommendedName>
        <fullName evidence="3">F-box domain-containing protein</fullName>
    </recommendedName>
</protein>
<organism evidence="1 2">
    <name type="scientific">Jimgerdemannia flammicorona</name>
    <dbReference type="NCBI Taxonomy" id="994334"/>
    <lineage>
        <taxon>Eukaryota</taxon>
        <taxon>Fungi</taxon>
        <taxon>Fungi incertae sedis</taxon>
        <taxon>Mucoromycota</taxon>
        <taxon>Mucoromycotina</taxon>
        <taxon>Endogonomycetes</taxon>
        <taxon>Endogonales</taxon>
        <taxon>Endogonaceae</taxon>
        <taxon>Jimgerdemannia</taxon>
    </lineage>
</organism>
<accession>A0A433D811</accession>
<dbReference type="OrthoDB" id="1600340at2759"/>
<evidence type="ECO:0008006" key="3">
    <source>
        <dbReference type="Google" id="ProtNLM"/>
    </source>
</evidence>
<keyword evidence="2" id="KW-1185">Reference proteome</keyword>
<dbReference type="EMBL" id="RBNI01005152">
    <property type="protein sequence ID" value="RUP46963.1"/>
    <property type="molecule type" value="Genomic_DNA"/>
</dbReference>
<dbReference type="InterPro" id="IPR032675">
    <property type="entry name" value="LRR_dom_sf"/>
</dbReference>
<name>A0A433D811_9FUNG</name>
<evidence type="ECO:0000313" key="2">
    <source>
        <dbReference type="Proteomes" id="UP000268093"/>
    </source>
</evidence>
<evidence type="ECO:0000313" key="1">
    <source>
        <dbReference type="EMBL" id="RUP46963.1"/>
    </source>
</evidence>
<dbReference type="AlphaFoldDB" id="A0A433D811"/>
<dbReference type="Proteomes" id="UP000268093">
    <property type="component" value="Unassembled WGS sequence"/>
</dbReference>